<keyword evidence="10" id="KW-1185">Reference proteome</keyword>
<dbReference type="InterPro" id="IPR026022">
    <property type="entry name" value="PhoU_dom"/>
</dbReference>
<keyword evidence="6 7" id="KW-0592">Phosphate transport</keyword>
<feature type="domain" description="PhoU" evidence="8">
    <location>
        <begin position="119"/>
        <end position="203"/>
    </location>
</feature>
<dbReference type="GO" id="GO:0030643">
    <property type="term" value="P:intracellular phosphate ion homeostasis"/>
    <property type="evidence" value="ECO:0007669"/>
    <property type="project" value="InterPro"/>
</dbReference>
<dbReference type="GO" id="GO:0005737">
    <property type="term" value="C:cytoplasm"/>
    <property type="evidence" value="ECO:0007669"/>
    <property type="project" value="UniProtKB-SubCell"/>
</dbReference>
<dbReference type="Pfam" id="PF01895">
    <property type="entry name" value="PhoU"/>
    <property type="match status" value="2"/>
</dbReference>
<evidence type="ECO:0000256" key="5">
    <source>
        <dbReference type="ARBA" id="ARBA00022490"/>
    </source>
</evidence>
<evidence type="ECO:0000256" key="7">
    <source>
        <dbReference type="PIRNR" id="PIRNR003107"/>
    </source>
</evidence>
<keyword evidence="5 7" id="KW-0963">Cytoplasm</keyword>
<dbReference type="PANTHER" id="PTHR42930:SF3">
    <property type="entry name" value="PHOSPHATE-SPECIFIC TRANSPORT SYSTEM ACCESSORY PROTEIN PHOU"/>
    <property type="match status" value="1"/>
</dbReference>
<comment type="subcellular location">
    <subcellularLocation>
        <location evidence="1 7">Cytoplasm</location>
    </subcellularLocation>
</comment>
<dbReference type="Gene3D" id="1.20.58.220">
    <property type="entry name" value="Phosphate transport system protein phou homolog 2, domain 2"/>
    <property type="match status" value="2"/>
</dbReference>
<dbReference type="SUPFAM" id="SSF109755">
    <property type="entry name" value="PhoU-like"/>
    <property type="match status" value="1"/>
</dbReference>
<dbReference type="AlphaFoldDB" id="A0A974XHU1"/>
<reference evidence="9" key="1">
    <citation type="submission" date="2021-03" db="EMBL/GenBank/DDBJ databases">
        <title>Alkalibacter marinus sp. nov., isolated from tidal flat sediment.</title>
        <authorList>
            <person name="Namirimu T."/>
            <person name="Yang J.-A."/>
            <person name="Yang S.-H."/>
            <person name="Kim Y.-J."/>
            <person name="Kwon K.K."/>
        </authorList>
    </citation>
    <scope>NUCLEOTIDE SEQUENCE</scope>
    <source>
        <strain evidence="9">ES005</strain>
    </source>
</reference>
<organism evidence="9 10">
    <name type="scientific">Alkalibacter rhizosphaerae</name>
    <dbReference type="NCBI Taxonomy" id="2815577"/>
    <lineage>
        <taxon>Bacteria</taxon>
        <taxon>Bacillati</taxon>
        <taxon>Bacillota</taxon>
        <taxon>Clostridia</taxon>
        <taxon>Eubacteriales</taxon>
        <taxon>Eubacteriaceae</taxon>
        <taxon>Alkalibacter</taxon>
    </lineage>
</organism>
<evidence type="ECO:0000256" key="2">
    <source>
        <dbReference type="ARBA" id="ARBA00008107"/>
    </source>
</evidence>
<name>A0A974XHU1_9FIRM</name>
<dbReference type="InterPro" id="IPR028366">
    <property type="entry name" value="PhoU"/>
</dbReference>
<evidence type="ECO:0000256" key="6">
    <source>
        <dbReference type="ARBA" id="ARBA00022592"/>
    </source>
</evidence>
<dbReference type="GO" id="GO:0045936">
    <property type="term" value="P:negative regulation of phosphate metabolic process"/>
    <property type="evidence" value="ECO:0007669"/>
    <property type="project" value="InterPro"/>
</dbReference>
<evidence type="ECO:0000313" key="9">
    <source>
        <dbReference type="EMBL" id="QSX09000.1"/>
    </source>
</evidence>
<dbReference type="FunFam" id="1.20.58.220:FF:000004">
    <property type="entry name" value="Phosphate-specific transport system accessory protein PhoU"/>
    <property type="match status" value="1"/>
</dbReference>
<gene>
    <name evidence="9" type="primary">phoU</name>
    <name evidence="9" type="ORF">J0B03_02730</name>
</gene>
<protein>
    <recommendedName>
        <fullName evidence="7">Phosphate-specific transport system accessory protein PhoU</fullName>
    </recommendedName>
</protein>
<dbReference type="EMBL" id="CP071444">
    <property type="protein sequence ID" value="QSX09000.1"/>
    <property type="molecule type" value="Genomic_DNA"/>
</dbReference>
<dbReference type="NCBIfam" id="TIGR02135">
    <property type="entry name" value="phoU_full"/>
    <property type="match status" value="1"/>
</dbReference>
<dbReference type="RefSeq" id="WP_207300341.1">
    <property type="nucleotide sequence ID" value="NZ_CP071444.1"/>
</dbReference>
<evidence type="ECO:0000256" key="3">
    <source>
        <dbReference type="ARBA" id="ARBA00011738"/>
    </source>
</evidence>
<evidence type="ECO:0000259" key="8">
    <source>
        <dbReference type="Pfam" id="PF01895"/>
    </source>
</evidence>
<evidence type="ECO:0000313" key="10">
    <source>
        <dbReference type="Proteomes" id="UP000663499"/>
    </source>
</evidence>
<sequence length="215" mass="24742">MRDKMQEQIMNINNMVTKMSSMVTEGIEMAFEAFENRDFVLAKEVLKRDLDINVVEEEIEDLCVKFAATQSPVASDLRRLITILKVVTDLERIGDYSCNIAEVVLEMGDTGKGLLVPRLKEMENEVKGMLKDSMAAYFDRNIELAKGTAGRDELVDDLYDDIYRYLLLSIKEEKADEDRIIGHILIGRYLERIADHATNICERLIFMQTGERMKF</sequence>
<comment type="subunit">
    <text evidence="3 7">Homodimer.</text>
</comment>
<dbReference type="KEGG" id="alka:J0B03_02730"/>
<dbReference type="Proteomes" id="UP000663499">
    <property type="component" value="Chromosome"/>
</dbReference>
<dbReference type="PIRSF" id="PIRSF003107">
    <property type="entry name" value="PhoU"/>
    <property type="match status" value="1"/>
</dbReference>
<accession>A0A974XHU1</accession>
<comment type="similarity">
    <text evidence="2 7">Belongs to the PhoU family.</text>
</comment>
<dbReference type="PANTHER" id="PTHR42930">
    <property type="entry name" value="PHOSPHATE-SPECIFIC TRANSPORT SYSTEM ACCESSORY PROTEIN PHOU"/>
    <property type="match status" value="1"/>
</dbReference>
<keyword evidence="4 7" id="KW-0813">Transport</keyword>
<evidence type="ECO:0000256" key="4">
    <source>
        <dbReference type="ARBA" id="ARBA00022448"/>
    </source>
</evidence>
<dbReference type="InterPro" id="IPR038078">
    <property type="entry name" value="PhoU-like_sf"/>
</dbReference>
<proteinExistence type="inferred from homology"/>
<evidence type="ECO:0000256" key="1">
    <source>
        <dbReference type="ARBA" id="ARBA00004496"/>
    </source>
</evidence>
<dbReference type="GO" id="GO:0006817">
    <property type="term" value="P:phosphate ion transport"/>
    <property type="evidence" value="ECO:0007669"/>
    <property type="project" value="UniProtKB-KW"/>
</dbReference>
<feature type="domain" description="PhoU" evidence="8">
    <location>
        <begin position="16"/>
        <end position="104"/>
    </location>
</feature>
<comment type="function">
    <text evidence="7">Plays a role in the regulation of phosphate uptake.</text>
</comment>